<name>A0A933NX69_9HYPH</name>
<accession>A0A933NX69</accession>
<dbReference type="AlphaFoldDB" id="A0A933NX69"/>
<evidence type="ECO:0000256" key="1">
    <source>
        <dbReference type="SAM" id="Phobius"/>
    </source>
</evidence>
<evidence type="ECO:0000313" key="3">
    <source>
        <dbReference type="Proteomes" id="UP000782610"/>
    </source>
</evidence>
<evidence type="ECO:0000313" key="2">
    <source>
        <dbReference type="EMBL" id="MBI4920900.1"/>
    </source>
</evidence>
<protein>
    <recommendedName>
        <fullName evidence="4">LPS export ABC transporter periplasmic protein LptC</fullName>
    </recommendedName>
</protein>
<keyword evidence="1" id="KW-0812">Transmembrane</keyword>
<dbReference type="EMBL" id="JACRAF010000015">
    <property type="protein sequence ID" value="MBI4920900.1"/>
    <property type="molecule type" value="Genomic_DNA"/>
</dbReference>
<sequence>MALARTDSADQTAEILGHLVWRNRFIALLRIAVPAVGLVAFLVLASQIYLANIGRQYGVSGIRIDRGNLVVETPQYSGTGSDGSRYLVTAREARSPIDNTQLIDMSDATLSLTRTGKTAFHASAAIATIDTGKNLVTVPGVATVSSDDGLHGTLTSVRSDMKAEVTTADGPVDLAFPDGTTLTASNMHYNGATAFWIFEHATLTMQDLPKAGAGAAAGPAP</sequence>
<reference evidence="2" key="1">
    <citation type="submission" date="2020-07" db="EMBL/GenBank/DDBJ databases">
        <title>Huge and variable diversity of episymbiotic CPR bacteria and DPANN archaea in groundwater ecosystems.</title>
        <authorList>
            <person name="He C.Y."/>
            <person name="Keren R."/>
            <person name="Whittaker M."/>
            <person name="Farag I.F."/>
            <person name="Doudna J."/>
            <person name="Cate J.H.D."/>
            <person name="Banfield J.F."/>
        </authorList>
    </citation>
    <scope>NUCLEOTIDE SEQUENCE</scope>
    <source>
        <strain evidence="2">NC_groundwater_1586_Pr3_B-0.1um_66_15</strain>
    </source>
</reference>
<dbReference type="Proteomes" id="UP000782610">
    <property type="component" value="Unassembled WGS sequence"/>
</dbReference>
<keyword evidence="1" id="KW-1133">Transmembrane helix</keyword>
<feature type="transmembrane region" description="Helical" evidence="1">
    <location>
        <begin position="25"/>
        <end position="45"/>
    </location>
</feature>
<comment type="caution">
    <text evidence="2">The sequence shown here is derived from an EMBL/GenBank/DDBJ whole genome shotgun (WGS) entry which is preliminary data.</text>
</comment>
<gene>
    <name evidence="2" type="ORF">HY834_04065</name>
</gene>
<proteinExistence type="predicted"/>
<organism evidence="2 3">
    <name type="scientific">Devosia nanyangense</name>
    <dbReference type="NCBI Taxonomy" id="1228055"/>
    <lineage>
        <taxon>Bacteria</taxon>
        <taxon>Pseudomonadati</taxon>
        <taxon>Pseudomonadota</taxon>
        <taxon>Alphaproteobacteria</taxon>
        <taxon>Hyphomicrobiales</taxon>
        <taxon>Devosiaceae</taxon>
        <taxon>Devosia</taxon>
    </lineage>
</organism>
<evidence type="ECO:0008006" key="4">
    <source>
        <dbReference type="Google" id="ProtNLM"/>
    </source>
</evidence>
<keyword evidence="1" id="KW-0472">Membrane</keyword>